<comment type="caution">
    <text evidence="1">The sequence shown here is derived from an EMBL/GenBank/DDBJ whole genome shotgun (WGS) entry which is preliminary data.</text>
</comment>
<reference evidence="1" key="1">
    <citation type="submission" date="2023-08" db="EMBL/GenBank/DDBJ databases">
        <authorList>
            <person name="Chen Y."/>
            <person name="Shah S."/>
            <person name="Dougan E. K."/>
            <person name="Thang M."/>
            <person name="Chan C."/>
        </authorList>
    </citation>
    <scope>NUCLEOTIDE SEQUENCE</scope>
</reference>
<keyword evidence="2" id="KW-1185">Reference proteome</keyword>
<dbReference type="EMBL" id="CAUJNA010003258">
    <property type="protein sequence ID" value="CAJ1397190.1"/>
    <property type="molecule type" value="Genomic_DNA"/>
</dbReference>
<accession>A0AA36N3F8</accession>
<protein>
    <submittedName>
        <fullName evidence="1">Uncharacterized protein</fullName>
    </submittedName>
</protein>
<sequence>MARALEILEVLREEADAAKLLGRRGYERPETCSPVTWVYAQLAALQVLRGCRVFADAVTAMPRALELEAGAQGLTAQAARHSLGKINALESSLAAKVAFPGKAQALAFLDSGDRHSIAISFLDVRPRGLLTPLSFDESNEAEDKAALVASKVEQAAEAADEAEVQAEAAEEAELIVVGIATVFAGVAWYTTYVTWQTYQRYCHPACLLHLGVFENEDPGKKSLDFRVASI</sequence>
<dbReference type="Proteomes" id="UP001178507">
    <property type="component" value="Unassembled WGS sequence"/>
</dbReference>
<gene>
    <name evidence="1" type="ORF">EVOR1521_LOCUS21255</name>
</gene>
<evidence type="ECO:0000313" key="2">
    <source>
        <dbReference type="Proteomes" id="UP001178507"/>
    </source>
</evidence>
<organism evidence="1 2">
    <name type="scientific">Effrenium voratum</name>
    <dbReference type="NCBI Taxonomy" id="2562239"/>
    <lineage>
        <taxon>Eukaryota</taxon>
        <taxon>Sar</taxon>
        <taxon>Alveolata</taxon>
        <taxon>Dinophyceae</taxon>
        <taxon>Suessiales</taxon>
        <taxon>Symbiodiniaceae</taxon>
        <taxon>Effrenium</taxon>
    </lineage>
</organism>
<dbReference type="AlphaFoldDB" id="A0AA36N3F8"/>
<evidence type="ECO:0000313" key="1">
    <source>
        <dbReference type="EMBL" id="CAJ1397190.1"/>
    </source>
</evidence>
<proteinExistence type="predicted"/>
<name>A0AA36N3F8_9DINO</name>